<dbReference type="InterPro" id="IPR040372">
    <property type="entry name" value="YaeB-like"/>
</dbReference>
<evidence type="ECO:0000313" key="4">
    <source>
        <dbReference type="EMBL" id="MUH71497.1"/>
    </source>
</evidence>
<proteinExistence type="inferred from homology"/>
<reference evidence="4 5" key="1">
    <citation type="submission" date="2019-11" db="EMBL/GenBank/DDBJ databases">
        <title>P. haliotis isolates from Z. marina roots.</title>
        <authorList>
            <person name="Cohen M."/>
            <person name="Jospin G."/>
            <person name="Eisen J.A."/>
            <person name="Coil D.A."/>
        </authorList>
    </citation>
    <scope>NUCLEOTIDE SEQUENCE [LARGE SCALE GENOMIC DNA]</scope>
    <source>
        <strain evidence="4 5">UCD-MCMsp1aY</strain>
    </source>
</reference>
<dbReference type="SUPFAM" id="SSF118196">
    <property type="entry name" value="YaeB-like"/>
    <property type="match status" value="1"/>
</dbReference>
<protein>
    <submittedName>
        <fullName evidence="4">tRNA (N6-threonylcarbamoyladenosine(37)-N6)-methyltransferase TrmO</fullName>
    </submittedName>
</protein>
<dbReference type="InterPro" id="IPR041369">
    <property type="entry name" value="TrmO_C"/>
</dbReference>
<dbReference type="InterPro" id="IPR036414">
    <property type="entry name" value="YaeB_N_sf"/>
</dbReference>
<dbReference type="OrthoDB" id="9804309at2"/>
<keyword evidence="4" id="KW-0808">Transferase</keyword>
<dbReference type="GO" id="GO:0032259">
    <property type="term" value="P:methylation"/>
    <property type="evidence" value="ECO:0007669"/>
    <property type="project" value="UniProtKB-KW"/>
</dbReference>
<dbReference type="AlphaFoldDB" id="A0A6N8F8T5"/>
<dbReference type="RefSeq" id="WP_155694268.1">
    <property type="nucleotide sequence ID" value="NZ_WOCD01000001.1"/>
</dbReference>
<accession>A0A6N8F8T5</accession>
<organism evidence="4 5">
    <name type="scientific">Psychrosphaera haliotis</name>
    <dbReference type="NCBI Taxonomy" id="555083"/>
    <lineage>
        <taxon>Bacteria</taxon>
        <taxon>Pseudomonadati</taxon>
        <taxon>Pseudomonadota</taxon>
        <taxon>Gammaproteobacteria</taxon>
        <taxon>Alteromonadales</taxon>
        <taxon>Pseudoalteromonadaceae</taxon>
        <taxon>Psychrosphaera</taxon>
    </lineage>
</organism>
<dbReference type="GO" id="GO:0089715">
    <property type="term" value="F:tRNA (L-threonylcarbamoyladenosine(37)-C2) methyltransferase activity"/>
    <property type="evidence" value="ECO:0007669"/>
    <property type="project" value="TreeGrafter"/>
</dbReference>
<evidence type="ECO:0000259" key="3">
    <source>
        <dbReference type="PROSITE" id="PS51668"/>
    </source>
</evidence>
<comment type="similarity">
    <text evidence="2">Belongs to the tRNA methyltransferase O family.</text>
</comment>
<dbReference type="InterPro" id="IPR023368">
    <property type="entry name" value="UPF0066_cons_site"/>
</dbReference>
<dbReference type="PROSITE" id="PS51668">
    <property type="entry name" value="TSAA_2"/>
    <property type="match status" value="1"/>
</dbReference>
<evidence type="ECO:0000256" key="2">
    <source>
        <dbReference type="ARBA" id="ARBA00033753"/>
    </source>
</evidence>
<dbReference type="NCBIfam" id="TIGR00104">
    <property type="entry name" value="tRNA_TsaA"/>
    <property type="match status" value="1"/>
</dbReference>
<dbReference type="InterPro" id="IPR023370">
    <property type="entry name" value="TrmO-like_N"/>
</dbReference>
<dbReference type="Proteomes" id="UP000439994">
    <property type="component" value="Unassembled WGS sequence"/>
</dbReference>
<dbReference type="FunFam" id="2.40.30.70:FF:000001">
    <property type="entry name" value="tRNA (N6-threonylcarbamoyladenosine(37)-N6)-methyltransferase TrmO"/>
    <property type="match status" value="1"/>
</dbReference>
<feature type="domain" description="TsaA-like" evidence="3">
    <location>
        <begin position="7"/>
        <end position="147"/>
    </location>
</feature>
<keyword evidence="1" id="KW-0949">S-adenosyl-L-methionine</keyword>
<keyword evidence="5" id="KW-1185">Reference proteome</keyword>
<dbReference type="Pfam" id="PF18389">
    <property type="entry name" value="TrmO_C"/>
    <property type="match status" value="1"/>
</dbReference>
<evidence type="ECO:0000256" key="1">
    <source>
        <dbReference type="ARBA" id="ARBA00022691"/>
    </source>
</evidence>
<comment type="caution">
    <text evidence="4">The sequence shown here is derived from an EMBL/GenBank/DDBJ whole genome shotgun (WGS) entry which is preliminary data.</text>
</comment>
<gene>
    <name evidence="4" type="primary">tsaA</name>
    <name evidence="4" type="ORF">GNP35_02670</name>
</gene>
<evidence type="ECO:0000313" key="5">
    <source>
        <dbReference type="Proteomes" id="UP000439994"/>
    </source>
</evidence>
<dbReference type="Gene3D" id="2.40.30.70">
    <property type="entry name" value="YaeB-like"/>
    <property type="match status" value="1"/>
</dbReference>
<dbReference type="Pfam" id="PF01980">
    <property type="entry name" value="TrmO_N"/>
    <property type="match status" value="1"/>
</dbReference>
<sequence>MNSNHTIEPIAHIKTPFNEKFGIPRQPNLCKAKGVVTLTTNFNSMQAVKGLERHSHIWLLFLFDQNLDKGWKPSVRPPRLGGNEKVGVFATRSTFRPNGIGMSVVNLISVKQVDNQIVIEVEGVDLVNNTPIIDIKPYIPYSDSVVNATSEMANDAPEAQLDVFFSKTANNSIECLNIGVEFITLIGDVLKQDPRPSYKQNKPDTKVYGIALEEFNITWQVTDKKCEVLNVEPI</sequence>
<dbReference type="PROSITE" id="PS01318">
    <property type="entry name" value="TSAA_1"/>
    <property type="match status" value="1"/>
</dbReference>
<dbReference type="EMBL" id="WOCD01000001">
    <property type="protein sequence ID" value="MUH71497.1"/>
    <property type="molecule type" value="Genomic_DNA"/>
</dbReference>
<dbReference type="InterPro" id="IPR036413">
    <property type="entry name" value="YaeB-like_sf"/>
</dbReference>
<name>A0A6N8F8T5_9GAMM</name>
<keyword evidence="4" id="KW-0489">Methyltransferase</keyword>
<dbReference type="PANTHER" id="PTHR12818">
    <property type="entry name" value="TRNA (ADENINE(37)-N6)-METHYLTRANSFERASE"/>
    <property type="match status" value="1"/>
</dbReference>
<dbReference type="CDD" id="cd09281">
    <property type="entry name" value="UPF0066"/>
    <property type="match status" value="1"/>
</dbReference>
<dbReference type="PANTHER" id="PTHR12818:SF0">
    <property type="entry name" value="TRNA (ADENINE(37)-N6)-METHYLTRANSFERASE"/>
    <property type="match status" value="1"/>
</dbReference>
<dbReference type="Gene3D" id="3.30.2310.10">
    <property type="entry name" value="YaeB-like"/>
    <property type="match status" value="1"/>
</dbReference>